<evidence type="ECO:0000313" key="3">
    <source>
        <dbReference type="Proteomes" id="UP000185655"/>
    </source>
</evidence>
<dbReference type="Proteomes" id="UP000218979">
    <property type="component" value="Unassembled WGS sequence"/>
</dbReference>
<evidence type="ECO:0000313" key="1">
    <source>
        <dbReference type="EMBL" id="PCS04605.1"/>
    </source>
</evidence>
<evidence type="ECO:0000313" key="4">
    <source>
        <dbReference type="Proteomes" id="UP000218979"/>
    </source>
</evidence>
<dbReference type="EMBL" id="JXJT01000002">
    <property type="protein sequence ID" value="PCS04605.1"/>
    <property type="molecule type" value="Genomic_DNA"/>
</dbReference>
<reference evidence="2 3" key="2">
    <citation type="submission" date="2016-11" db="EMBL/GenBank/DDBJ databases">
        <authorList>
            <person name="Jaros S."/>
            <person name="Januszkiewicz K."/>
            <person name="Wedrychowicz H."/>
        </authorList>
    </citation>
    <scope>NUCLEOTIDE SEQUENCE [LARGE SCALE GENOMIC DNA]</scope>
    <source>
        <strain evidence="2 3">DSM 22330</strain>
    </source>
</reference>
<gene>
    <name evidence="1" type="ORF">RR45_GL000920</name>
    <name evidence="2" type="ORF">SAMN02746068_00463</name>
</gene>
<proteinExistence type="predicted"/>
<organism evidence="2 3">
    <name type="scientific">Pseudolactococcus chungangensis CAU 28 = DSM 22330</name>
    <dbReference type="NCBI Taxonomy" id="1122154"/>
    <lineage>
        <taxon>Bacteria</taxon>
        <taxon>Bacillati</taxon>
        <taxon>Bacillota</taxon>
        <taxon>Bacilli</taxon>
        <taxon>Lactobacillales</taxon>
        <taxon>Streptococcaceae</taxon>
        <taxon>Pseudolactococcus</taxon>
    </lineage>
</organism>
<dbReference type="Proteomes" id="UP000185655">
    <property type="component" value="Unassembled WGS sequence"/>
</dbReference>
<dbReference type="RefSeq" id="WP_031366575.1">
    <property type="nucleotide sequence ID" value="NZ_FPKS01000002.1"/>
</dbReference>
<dbReference type="EMBL" id="FPKS01000002">
    <property type="protein sequence ID" value="SFZ71676.1"/>
    <property type="molecule type" value="Genomic_DNA"/>
</dbReference>
<dbReference type="AlphaFoldDB" id="A0A1K2H5W7"/>
<protein>
    <submittedName>
        <fullName evidence="2">Uncharacterized protein</fullName>
    </submittedName>
</protein>
<keyword evidence="4" id="KW-1185">Reference proteome</keyword>
<dbReference type="STRING" id="1122154.SAMN02746068_00463"/>
<accession>A0A1K2H5W7</accession>
<evidence type="ECO:0000313" key="2">
    <source>
        <dbReference type="EMBL" id="SFZ71676.1"/>
    </source>
</evidence>
<name>A0A1K2H5W7_9LACT</name>
<sequence length="86" mass="10326">MFEEMLAELNTQIRSMILENVKDFISLEGQFPIMMTREETAKLIGISVNPFDEKYRYNSKKHFPKPDEMGRWNKFEVIEYFKKGIK</sequence>
<reference evidence="1 4" key="1">
    <citation type="submission" date="2014-12" db="EMBL/GenBank/DDBJ databases">
        <title>Draft genome sequences of 10 type strains of Lactococcus.</title>
        <authorList>
            <person name="Sun Z."/>
            <person name="Zhong Z."/>
            <person name="Liu W."/>
            <person name="Zhang W."/>
            <person name="Zhang H."/>
        </authorList>
    </citation>
    <scope>NUCLEOTIDE SEQUENCE [LARGE SCALE GENOMIC DNA]</scope>
    <source>
        <strain evidence="1 4">DSM 22330</strain>
    </source>
</reference>